<sequence length="1771" mass="199457">MQRKQDSEDRAWCVPVPRSTILQRTKAFHESMNEDSTLDIDHCRVCYQQQSPKSLVEYTWVELEPLYSRVEDQIPEPDRDHFLCVQCFPQSPGATFPVCSDCKTSLQQEKLPYACHVNNLSLGCVHRYPGALRDLSPLEERLIGIHMPCGWITKLTIDVEKSTSGRYRKHKRGHITVFPNDVQGLAANVLPHPLVEELERLHVCFVGPRTPVPSDLSFMLSVNPQHLKRALVWLRANNSLYRDIMISEDRLEAWGKWCPGTEVPRALFERMVPYELRAEDEIRTGHYVPPAERGRPDEPLRDAHEVIASLEDRETDAAQLEAESNARLGGPRTGGRDPDEMDPRRVEEELSELTSTGLMATEIAGEHSPQERLRLLRKATMRGSQWRRGQKKNKDTEDTSLRYQKTEAYIVSSRSGDFADSNNPDFFPKTFPCLFPWGRGGPRILEEEGDDEYGPESDEPHVRKGYKPNGFYLRTWARLCLQRHGAHFATHPTFAFLVFNMLVRAENRRISYLRMKRSSFATIEQIVTSLTADEIEEAEQEYRETRATSNKKMAYLIRELSAFGQRQHMSNEERLHSRRKIKSLCLKHGMPSVWYTINPNDLTNEVNMKLAAFRVADGAQAEQLMDKFRKQIGRVQHVVRDACCDEGKARRYRRWESVFADIRHLTEDIASLDEVFDAEANWVAHRCQMHSCGATCTKYSFHDKKNKARNRHPCRFKAPWALRERTEFTNDGLLHVRRNHERINRYSPALAVAMRHNTDTAFLPTNSAGLSMVYYATNYSTKLDTPLWKRAALVKTVFDGVADEDDDPALAAGDGTEKAAQRNNKTRRFLARTANQIFTSRELSAVEVCSNLLGYRNSYCSETSWVNVYLSTLYWAVFRRWGGLREAAGPEMQQRVVPETIGFGAGGITLPSSEAYAYRGLLLRELCFYEYVSMVRVRRVGRRTRIDRARFIPFDPRMPVHESWTQELLPEACQAIPVVAGHLDHDAHNTEEGYYRRSAVLLLGLFVPWETFVQSTGQDPVDIWKNLRVELPGRVQAIVNNIRLLQKSAEDAKRDARLWASRSEGDEGYEFDGAEEDQELGGEWYPDKTDLRHTFHDAVFSLQDGAGVAHDSPGIQGLLETLDTFGFSGLEDHPAVQNSNTQPHAQMKMPMRHLKATKAAQERFHKERMLAIEGDELGAGLFHPGAETGFGDGEAYAVFPARPEEGSSNPAATWVNITAADTFQRAGAVIGADRTLNRMQTIALGLICEALDEQRVNGADRQHLQYIGGGGGTGKSWLIDTLKEVFAAKEASSRLVITATSGTAAAGIGGTTIHSAVGLAFRDAEGATVEPLSSTNLERAKERWRRRDVLVIDETSMLGLQTLYDIDKKLRMLRGFPEKWFGGIPVVVLTGDFLQFPPVLQKSLLSKIEGYIAVTGSTGSSSRAAERRWKESEAKKLWQGFTNVVMLEEQKRAEGDTQLLGFLERLREGRQTREDAAMLGARYDGKSKFDFSGGRRAVIPLNRHRWELTLHAALAYGAENGRRVSIYLSNHRWESRIPTAAERRAAMLLGDEGKLSAAGLFPYVEGMPVVITENRYMGLKVVNGAEFTAAGILHPPGLEEIVITEKLSVFLGPPSGILLRSEETIGLAFPHLPPDTVMLPSANFRVPEKHAKTLRPGLRDCNTKLGLVRTGLPCTPGFALTDFKAQGRTLGKTLLGLYGRTTGRIAGEVERCDPPLNVSQFLEARMPEELVAGAKRLKLLAETTVKEFEARRRREQQGGGTVPVESSIVEE</sequence>
<dbReference type="Pfam" id="PF20209">
    <property type="entry name" value="DUF6570"/>
    <property type="match status" value="1"/>
</dbReference>
<keyword evidence="1" id="KW-0067">ATP-binding</keyword>
<dbReference type="InterPro" id="IPR027417">
    <property type="entry name" value="P-loop_NTPase"/>
</dbReference>
<reference evidence="6" key="1">
    <citation type="submission" date="2023-04" db="EMBL/GenBank/DDBJ databases">
        <title>Colletotrichum limetticola genome sequence.</title>
        <authorList>
            <person name="Baroncelli R."/>
        </authorList>
    </citation>
    <scope>NUCLEOTIDE SEQUENCE</scope>
    <source>
        <strain evidence="6">KLA-Anderson</strain>
    </source>
</reference>
<dbReference type="EC" id="5.6.2.3" evidence="1"/>
<dbReference type="InterPro" id="IPR010285">
    <property type="entry name" value="DNA_helicase_pif1-like_DEAD"/>
</dbReference>
<evidence type="ECO:0000259" key="3">
    <source>
        <dbReference type="Pfam" id="PF05970"/>
    </source>
</evidence>
<dbReference type="Gene3D" id="3.40.50.300">
    <property type="entry name" value="P-loop containing nucleotide triphosphate hydrolases"/>
    <property type="match status" value="1"/>
</dbReference>
<feature type="domain" description="DNA helicase Pif1-like DEAD-box helicase" evidence="3">
    <location>
        <begin position="1261"/>
        <end position="1404"/>
    </location>
</feature>
<comment type="cofactor">
    <cofactor evidence="1">
        <name>Mg(2+)</name>
        <dbReference type="ChEBI" id="CHEBI:18420"/>
    </cofactor>
</comment>
<feature type="domain" description="Helitron helicase-like" evidence="4">
    <location>
        <begin position="476"/>
        <end position="615"/>
    </location>
</feature>
<dbReference type="EMBL" id="JARUPT010000656">
    <property type="protein sequence ID" value="KAK0369439.1"/>
    <property type="molecule type" value="Genomic_DNA"/>
</dbReference>
<keyword evidence="1" id="KW-0347">Helicase</keyword>
<dbReference type="PANTHER" id="PTHR47642">
    <property type="entry name" value="ATP-DEPENDENT DNA HELICASE"/>
    <property type="match status" value="1"/>
</dbReference>
<dbReference type="SUPFAM" id="SSF52540">
    <property type="entry name" value="P-loop containing nucleoside triphosphate hydrolases"/>
    <property type="match status" value="2"/>
</dbReference>
<dbReference type="PANTHER" id="PTHR47642:SF5">
    <property type="entry name" value="ATP-DEPENDENT DNA HELICASE"/>
    <property type="match status" value="1"/>
</dbReference>
<keyword evidence="1" id="KW-0234">DNA repair</keyword>
<feature type="region of interest" description="Disordered" evidence="2">
    <location>
        <begin position="380"/>
        <end position="400"/>
    </location>
</feature>
<evidence type="ECO:0000313" key="7">
    <source>
        <dbReference type="Proteomes" id="UP001169217"/>
    </source>
</evidence>
<comment type="catalytic activity">
    <reaction evidence="1">
        <text>ATP + H2O = ADP + phosphate + H(+)</text>
        <dbReference type="Rhea" id="RHEA:13065"/>
        <dbReference type="ChEBI" id="CHEBI:15377"/>
        <dbReference type="ChEBI" id="CHEBI:15378"/>
        <dbReference type="ChEBI" id="CHEBI:30616"/>
        <dbReference type="ChEBI" id="CHEBI:43474"/>
        <dbReference type="ChEBI" id="CHEBI:456216"/>
        <dbReference type="EC" id="5.6.2.3"/>
    </reaction>
</comment>
<evidence type="ECO:0000256" key="1">
    <source>
        <dbReference type="RuleBase" id="RU363044"/>
    </source>
</evidence>
<feature type="region of interest" description="Disordered" evidence="2">
    <location>
        <begin position="1751"/>
        <end position="1771"/>
    </location>
</feature>
<protein>
    <recommendedName>
        <fullName evidence="1">ATP-dependent DNA helicase</fullName>
        <ecNumber evidence="1">5.6.2.3</ecNumber>
    </recommendedName>
</protein>
<dbReference type="Pfam" id="PF05970">
    <property type="entry name" value="PIF1"/>
    <property type="match status" value="1"/>
</dbReference>
<keyword evidence="1" id="KW-0227">DNA damage</keyword>
<evidence type="ECO:0000313" key="6">
    <source>
        <dbReference type="EMBL" id="KAK0369439.1"/>
    </source>
</evidence>
<dbReference type="InterPro" id="IPR051055">
    <property type="entry name" value="PIF1_helicase"/>
</dbReference>
<name>A0ABQ9PCZ3_9PEZI</name>
<feature type="domain" description="DUF6570" evidence="5">
    <location>
        <begin position="109"/>
        <end position="252"/>
    </location>
</feature>
<organism evidence="6 7">
    <name type="scientific">Colletotrichum limetticola</name>
    <dbReference type="NCBI Taxonomy" id="1209924"/>
    <lineage>
        <taxon>Eukaryota</taxon>
        <taxon>Fungi</taxon>
        <taxon>Dikarya</taxon>
        <taxon>Ascomycota</taxon>
        <taxon>Pezizomycotina</taxon>
        <taxon>Sordariomycetes</taxon>
        <taxon>Hypocreomycetidae</taxon>
        <taxon>Glomerellales</taxon>
        <taxon>Glomerellaceae</taxon>
        <taxon>Colletotrichum</taxon>
        <taxon>Colletotrichum acutatum species complex</taxon>
    </lineage>
</organism>
<evidence type="ECO:0000256" key="2">
    <source>
        <dbReference type="SAM" id="MobiDB-lite"/>
    </source>
</evidence>
<keyword evidence="1" id="KW-0378">Hydrolase</keyword>
<feature type="region of interest" description="Disordered" evidence="2">
    <location>
        <begin position="321"/>
        <end position="344"/>
    </location>
</feature>
<dbReference type="InterPro" id="IPR025476">
    <property type="entry name" value="Helitron_helicase-like"/>
</dbReference>
<keyword evidence="1" id="KW-0547">Nucleotide-binding</keyword>
<keyword evidence="7" id="KW-1185">Reference proteome</keyword>
<evidence type="ECO:0000259" key="4">
    <source>
        <dbReference type="Pfam" id="PF14214"/>
    </source>
</evidence>
<dbReference type="Pfam" id="PF14214">
    <property type="entry name" value="Helitron_like_N"/>
    <property type="match status" value="1"/>
</dbReference>
<gene>
    <name evidence="6" type="ORF">CLIM01_13207</name>
</gene>
<dbReference type="InterPro" id="IPR046700">
    <property type="entry name" value="DUF6570"/>
</dbReference>
<dbReference type="Proteomes" id="UP001169217">
    <property type="component" value="Unassembled WGS sequence"/>
</dbReference>
<comment type="similarity">
    <text evidence="1">Belongs to the helicase family.</text>
</comment>
<comment type="caution">
    <text evidence="6">The sequence shown here is derived from an EMBL/GenBank/DDBJ whole genome shotgun (WGS) entry which is preliminary data.</text>
</comment>
<proteinExistence type="inferred from homology"/>
<keyword evidence="1" id="KW-0233">DNA recombination</keyword>
<evidence type="ECO:0000259" key="5">
    <source>
        <dbReference type="Pfam" id="PF20209"/>
    </source>
</evidence>
<feature type="compositionally biased region" description="Basic and acidic residues" evidence="2">
    <location>
        <begin position="334"/>
        <end position="344"/>
    </location>
</feature>
<accession>A0ABQ9PCZ3</accession>